<evidence type="ECO:0000313" key="3">
    <source>
        <dbReference type="Proteomes" id="UP000812270"/>
    </source>
</evidence>
<comment type="caution">
    <text evidence="2">The sequence shown here is derived from an EMBL/GenBank/DDBJ whole genome shotgun (WGS) entry which is preliminary data.</text>
</comment>
<keyword evidence="1" id="KW-1133">Transmembrane helix</keyword>
<accession>A0A9E2SBT7</accession>
<sequence>MTEPYTLDEIVNLIAEKSGCDVSEIKPDSDISNDLGCWGDDFDELMSEYCAKFKVDMSSYLWYFHTEEEGYENSIGRAFFKAPYEQVEHIPVTPRVMLESANSGKWSLTYPPHTLPKRRYDGLINLVVILLFIAFGVYTCIKR</sequence>
<dbReference type="RefSeq" id="WP_217794439.1">
    <property type="nucleotide sequence ID" value="NZ_JAHSPG010000017.1"/>
</dbReference>
<keyword evidence="1" id="KW-0812">Transmembrane</keyword>
<evidence type="ECO:0000313" key="2">
    <source>
        <dbReference type="EMBL" id="MBV4360173.1"/>
    </source>
</evidence>
<feature type="transmembrane region" description="Helical" evidence="1">
    <location>
        <begin position="122"/>
        <end position="141"/>
    </location>
</feature>
<reference evidence="2" key="1">
    <citation type="submission" date="2021-06" db="EMBL/GenBank/DDBJ databases">
        <authorList>
            <person name="Huq M.A."/>
        </authorList>
    </citation>
    <scope>NUCLEOTIDE SEQUENCE</scope>
    <source>
        <strain evidence="2">MAH-26</strain>
    </source>
</reference>
<dbReference type="EMBL" id="JAHSPG010000017">
    <property type="protein sequence ID" value="MBV4360173.1"/>
    <property type="molecule type" value="Genomic_DNA"/>
</dbReference>
<name>A0A9E2SBT7_9BACT</name>
<dbReference type="Proteomes" id="UP000812270">
    <property type="component" value="Unassembled WGS sequence"/>
</dbReference>
<organism evidence="2 3">
    <name type="scientific">Pinibacter aurantiacus</name>
    <dbReference type="NCBI Taxonomy" id="2851599"/>
    <lineage>
        <taxon>Bacteria</taxon>
        <taxon>Pseudomonadati</taxon>
        <taxon>Bacteroidota</taxon>
        <taxon>Chitinophagia</taxon>
        <taxon>Chitinophagales</taxon>
        <taxon>Chitinophagaceae</taxon>
        <taxon>Pinibacter</taxon>
    </lineage>
</organism>
<keyword evidence="1" id="KW-0472">Membrane</keyword>
<keyword evidence="3" id="KW-1185">Reference proteome</keyword>
<gene>
    <name evidence="2" type="ORF">KTO63_23615</name>
</gene>
<evidence type="ECO:0000256" key="1">
    <source>
        <dbReference type="SAM" id="Phobius"/>
    </source>
</evidence>
<dbReference type="InterPro" id="IPR010862">
    <property type="entry name" value="DUF1493"/>
</dbReference>
<protein>
    <submittedName>
        <fullName evidence="2">DUF1493 family protein</fullName>
    </submittedName>
</protein>
<dbReference type="Pfam" id="PF07377">
    <property type="entry name" value="DUF1493"/>
    <property type="match status" value="1"/>
</dbReference>
<proteinExistence type="predicted"/>
<dbReference type="AlphaFoldDB" id="A0A9E2SBT7"/>